<evidence type="ECO:0000256" key="3">
    <source>
        <dbReference type="ARBA" id="ARBA00023163"/>
    </source>
</evidence>
<comment type="caution">
    <text evidence="5">The sequence shown here is derived from an EMBL/GenBank/DDBJ whole genome shotgun (WGS) entry which is preliminary data.</text>
</comment>
<dbReference type="Pfam" id="PF00356">
    <property type="entry name" value="LacI"/>
    <property type="match status" value="1"/>
</dbReference>
<evidence type="ECO:0000256" key="2">
    <source>
        <dbReference type="ARBA" id="ARBA00023125"/>
    </source>
</evidence>
<dbReference type="AlphaFoldDB" id="A0A261FS88"/>
<gene>
    <name evidence="5" type="ORF">BLEM_1172</name>
</gene>
<keyword evidence="1" id="KW-0805">Transcription regulation</keyword>
<protein>
    <submittedName>
        <fullName evidence="5">LacI family transcriptional regulator</fullName>
    </submittedName>
</protein>
<dbReference type="InterPro" id="IPR010982">
    <property type="entry name" value="Lambda_DNA-bd_dom_sf"/>
</dbReference>
<dbReference type="STRING" id="1603886.GCA_001895165_02153"/>
<sequence length="359" mass="38876">MPRRSNSGEQHVVTMREVAKAAGVSIKTVSNVVNDYEFVSDATRDKVNKAIADLGYTVNVSARNLRTGQTGIIALAIPDLAMPYFAQLSSLVIDEAKKLGMRVIVEPTLYSREGEIDALHGSQQAMMDGLIFSPLELGPDDIDQLDVDYPLVLLGERIFTDKVDHIATENTEGAKRATAYLLQTGCRRIAVVGVHPGERVGSAALRFQGYKEALDEAGVPFDESLVVPAGMWHRANGVRAMNELLDSGVRPDGVVALNDMLASGMMQSIQMHDLRIPDDISVIGFDNSDDSQYLTPALTSISPGLEAVARLSVKVLKDRIDGVAPFGGTPGDAPVFRKVTSSLVVRQSTRPLPDRMVQY</sequence>
<name>A0A261FS88_9BIFI</name>
<keyword evidence="2" id="KW-0238">DNA-binding</keyword>
<organism evidence="5 6">
    <name type="scientific">Bifidobacterium lemurum</name>
    <dbReference type="NCBI Taxonomy" id="1603886"/>
    <lineage>
        <taxon>Bacteria</taxon>
        <taxon>Bacillati</taxon>
        <taxon>Actinomycetota</taxon>
        <taxon>Actinomycetes</taxon>
        <taxon>Bifidobacteriales</taxon>
        <taxon>Bifidobacteriaceae</taxon>
        <taxon>Bifidobacterium</taxon>
    </lineage>
</organism>
<reference evidence="5 6" key="1">
    <citation type="journal article" date="2017" name="BMC Genomics">
        <title>Comparative genomic and phylogenomic analyses of the Bifidobacteriaceae family.</title>
        <authorList>
            <person name="Lugli G.A."/>
            <person name="Milani C."/>
            <person name="Turroni F."/>
            <person name="Duranti S."/>
            <person name="Mancabelli L."/>
            <person name="Mangifesta M."/>
            <person name="Ferrario C."/>
            <person name="Modesto M."/>
            <person name="Mattarelli P."/>
            <person name="Jiri K."/>
            <person name="van Sinderen D."/>
            <person name="Ventura M."/>
        </authorList>
    </citation>
    <scope>NUCLEOTIDE SEQUENCE [LARGE SCALE GENOMIC DNA]</scope>
    <source>
        <strain evidence="5 6">DSM 28807</strain>
    </source>
</reference>
<dbReference type="InterPro" id="IPR028082">
    <property type="entry name" value="Peripla_BP_I"/>
</dbReference>
<proteinExistence type="predicted"/>
<dbReference type="PROSITE" id="PS50932">
    <property type="entry name" value="HTH_LACI_2"/>
    <property type="match status" value="1"/>
</dbReference>
<dbReference type="PROSITE" id="PS00356">
    <property type="entry name" value="HTH_LACI_1"/>
    <property type="match status" value="1"/>
</dbReference>
<dbReference type="CDD" id="cd01392">
    <property type="entry name" value="HTH_LacI"/>
    <property type="match status" value="1"/>
</dbReference>
<dbReference type="GO" id="GO:0003700">
    <property type="term" value="F:DNA-binding transcription factor activity"/>
    <property type="evidence" value="ECO:0007669"/>
    <property type="project" value="TreeGrafter"/>
</dbReference>
<dbReference type="RefSeq" id="WP_072726989.1">
    <property type="nucleotide sequence ID" value="NZ_BDIS01000029.1"/>
</dbReference>
<dbReference type="GO" id="GO:0000976">
    <property type="term" value="F:transcription cis-regulatory region binding"/>
    <property type="evidence" value="ECO:0007669"/>
    <property type="project" value="TreeGrafter"/>
</dbReference>
<dbReference type="InterPro" id="IPR000843">
    <property type="entry name" value="HTH_LacI"/>
</dbReference>
<evidence type="ECO:0000313" key="6">
    <source>
        <dbReference type="Proteomes" id="UP000216352"/>
    </source>
</evidence>
<dbReference type="SUPFAM" id="SSF47413">
    <property type="entry name" value="lambda repressor-like DNA-binding domains"/>
    <property type="match status" value="1"/>
</dbReference>
<dbReference type="PANTHER" id="PTHR30146:SF109">
    <property type="entry name" value="HTH-TYPE TRANSCRIPTIONAL REGULATOR GALS"/>
    <property type="match status" value="1"/>
</dbReference>
<keyword evidence="6" id="KW-1185">Reference proteome</keyword>
<dbReference type="CDD" id="cd06267">
    <property type="entry name" value="PBP1_LacI_sugar_binding-like"/>
    <property type="match status" value="1"/>
</dbReference>
<evidence type="ECO:0000313" key="5">
    <source>
        <dbReference type="EMBL" id="OZG62054.1"/>
    </source>
</evidence>
<dbReference type="Gene3D" id="3.40.50.2300">
    <property type="match status" value="2"/>
</dbReference>
<dbReference type="SUPFAM" id="SSF53822">
    <property type="entry name" value="Periplasmic binding protein-like I"/>
    <property type="match status" value="1"/>
</dbReference>
<dbReference type="Proteomes" id="UP000216352">
    <property type="component" value="Unassembled WGS sequence"/>
</dbReference>
<evidence type="ECO:0000256" key="1">
    <source>
        <dbReference type="ARBA" id="ARBA00023015"/>
    </source>
</evidence>
<accession>A0A261FS88</accession>
<evidence type="ECO:0000259" key="4">
    <source>
        <dbReference type="PROSITE" id="PS50932"/>
    </source>
</evidence>
<dbReference type="InterPro" id="IPR046335">
    <property type="entry name" value="LacI/GalR-like_sensor"/>
</dbReference>
<dbReference type="Pfam" id="PF13377">
    <property type="entry name" value="Peripla_BP_3"/>
    <property type="match status" value="1"/>
</dbReference>
<dbReference type="OrthoDB" id="2854648at2"/>
<dbReference type="PANTHER" id="PTHR30146">
    <property type="entry name" value="LACI-RELATED TRANSCRIPTIONAL REPRESSOR"/>
    <property type="match status" value="1"/>
</dbReference>
<dbReference type="EMBL" id="MWWX01000006">
    <property type="protein sequence ID" value="OZG62054.1"/>
    <property type="molecule type" value="Genomic_DNA"/>
</dbReference>
<dbReference type="Gene3D" id="1.10.260.40">
    <property type="entry name" value="lambda repressor-like DNA-binding domains"/>
    <property type="match status" value="1"/>
</dbReference>
<dbReference type="SMART" id="SM00354">
    <property type="entry name" value="HTH_LACI"/>
    <property type="match status" value="1"/>
</dbReference>
<keyword evidence="3" id="KW-0804">Transcription</keyword>
<feature type="domain" description="HTH lacI-type" evidence="4">
    <location>
        <begin position="13"/>
        <end position="67"/>
    </location>
</feature>